<organism evidence="1 2">
    <name type="scientific">Mycolicibacter longobardus</name>
    <dbReference type="NCBI Taxonomy" id="1108812"/>
    <lineage>
        <taxon>Bacteria</taxon>
        <taxon>Bacillati</taxon>
        <taxon>Actinomycetota</taxon>
        <taxon>Actinomycetes</taxon>
        <taxon>Mycobacteriales</taxon>
        <taxon>Mycobacteriaceae</taxon>
        <taxon>Mycolicibacter</taxon>
    </lineage>
</organism>
<dbReference type="Proteomes" id="UP000193866">
    <property type="component" value="Unassembled WGS sequence"/>
</dbReference>
<gene>
    <name evidence="1" type="ORF">AWC16_20315</name>
</gene>
<comment type="caution">
    <text evidence="1">The sequence shown here is derived from an EMBL/GenBank/DDBJ whole genome shotgun (WGS) entry which is preliminary data.</text>
</comment>
<keyword evidence="2" id="KW-1185">Reference proteome</keyword>
<dbReference type="AlphaFoldDB" id="A0A1X1YAN0"/>
<accession>A0A1X1YAN0</accession>
<dbReference type="STRING" id="1108812.AWC16_20315"/>
<dbReference type="OrthoDB" id="4469858at2"/>
<dbReference type="EMBL" id="LQPG01000039">
    <property type="protein sequence ID" value="ORW08081.1"/>
    <property type="molecule type" value="Genomic_DNA"/>
</dbReference>
<name>A0A1X1YAN0_9MYCO</name>
<evidence type="ECO:0000313" key="1">
    <source>
        <dbReference type="EMBL" id="ORW08081.1"/>
    </source>
</evidence>
<protein>
    <submittedName>
        <fullName evidence="1">Uncharacterized protein</fullName>
    </submittedName>
</protein>
<sequence>MSSEQIGLDLWPREHDLPPRWDGLAVQWGDWRPPLEVFVCPPPRAPQCCTRCGDTRPPAMNVGRIWTDPATAPPAISRARLLAGRQLVGVMTAFRCPHCGHDTVLGPDGELWDLDATDYTDDGSWNNAVDKR</sequence>
<reference evidence="1 2" key="1">
    <citation type="submission" date="2016-01" db="EMBL/GenBank/DDBJ databases">
        <title>The new phylogeny of the genus Mycobacterium.</title>
        <authorList>
            <person name="Tarcisio F."/>
            <person name="Conor M."/>
            <person name="Antonella G."/>
            <person name="Elisabetta G."/>
            <person name="Giulia F.S."/>
            <person name="Sara T."/>
            <person name="Anna F."/>
            <person name="Clotilde B."/>
            <person name="Roberto B."/>
            <person name="Veronica D.S."/>
            <person name="Fabio R."/>
            <person name="Monica P."/>
            <person name="Olivier J."/>
            <person name="Enrico T."/>
            <person name="Nicola S."/>
        </authorList>
    </citation>
    <scope>NUCLEOTIDE SEQUENCE [LARGE SCALE GENOMIC DNA]</scope>
    <source>
        <strain evidence="1 2">DSM 45394</strain>
    </source>
</reference>
<proteinExistence type="predicted"/>
<evidence type="ECO:0000313" key="2">
    <source>
        <dbReference type="Proteomes" id="UP000193866"/>
    </source>
</evidence>
<dbReference type="RefSeq" id="WP_085266363.1">
    <property type="nucleotide sequence ID" value="NZ_LQPG01000039.1"/>
</dbReference>